<evidence type="ECO:0000256" key="3">
    <source>
        <dbReference type="SAM" id="Coils"/>
    </source>
</evidence>
<comment type="similarity">
    <text evidence="1">Belongs to the FPP family.</text>
</comment>
<keyword evidence="2 3" id="KW-0175">Coiled coil</keyword>
<evidence type="ECO:0000256" key="2">
    <source>
        <dbReference type="ARBA" id="ARBA00023054"/>
    </source>
</evidence>
<feature type="coiled-coil region" evidence="3">
    <location>
        <begin position="149"/>
        <end position="283"/>
    </location>
</feature>
<feature type="region of interest" description="Disordered" evidence="4">
    <location>
        <begin position="1"/>
        <end position="24"/>
    </location>
</feature>
<feature type="region of interest" description="Disordered" evidence="4">
    <location>
        <begin position="973"/>
        <end position="994"/>
    </location>
</feature>
<accession>A0ABD3JA17</accession>
<name>A0ABD3JA17_EUCGL</name>
<comment type="caution">
    <text evidence="5">The sequence shown here is derived from an EMBL/GenBank/DDBJ whole genome shotgun (WGS) entry which is preliminary data.</text>
</comment>
<dbReference type="AlphaFoldDB" id="A0ABD3JA17"/>
<dbReference type="Proteomes" id="UP001634007">
    <property type="component" value="Unassembled WGS sequence"/>
</dbReference>
<dbReference type="PANTHER" id="PTHR31580:SF4">
    <property type="entry name" value="FILAMENT-LIKE PLANT PROTEIN 6"/>
    <property type="match status" value="1"/>
</dbReference>
<evidence type="ECO:0000256" key="4">
    <source>
        <dbReference type="SAM" id="MobiDB-lite"/>
    </source>
</evidence>
<reference evidence="5 6" key="1">
    <citation type="submission" date="2024-11" db="EMBL/GenBank/DDBJ databases">
        <title>Chromosome-level genome assembly of Eucalyptus globulus Labill. provides insights into its genome evolution.</title>
        <authorList>
            <person name="Li X."/>
        </authorList>
    </citation>
    <scope>NUCLEOTIDE SEQUENCE [LARGE SCALE GENOMIC DNA]</scope>
    <source>
        <strain evidence="5">CL2024</strain>
        <tissue evidence="5">Fresh tender leaves</tissue>
    </source>
</reference>
<organism evidence="5 6">
    <name type="scientific">Eucalyptus globulus</name>
    <name type="common">Tasmanian blue gum</name>
    <dbReference type="NCBI Taxonomy" id="34317"/>
    <lineage>
        <taxon>Eukaryota</taxon>
        <taxon>Viridiplantae</taxon>
        <taxon>Streptophyta</taxon>
        <taxon>Embryophyta</taxon>
        <taxon>Tracheophyta</taxon>
        <taxon>Spermatophyta</taxon>
        <taxon>Magnoliopsida</taxon>
        <taxon>eudicotyledons</taxon>
        <taxon>Gunneridae</taxon>
        <taxon>Pentapetalae</taxon>
        <taxon>rosids</taxon>
        <taxon>malvids</taxon>
        <taxon>Myrtales</taxon>
        <taxon>Myrtaceae</taxon>
        <taxon>Myrtoideae</taxon>
        <taxon>Eucalypteae</taxon>
        <taxon>Eucalyptus</taxon>
    </lineage>
</organism>
<feature type="compositionally biased region" description="Basic and acidic residues" evidence="4">
    <location>
        <begin position="1"/>
        <end position="18"/>
    </location>
</feature>
<dbReference type="Pfam" id="PF05911">
    <property type="entry name" value="FPP"/>
    <property type="match status" value="1"/>
</dbReference>
<feature type="compositionally biased region" description="Basic and acidic residues" evidence="4">
    <location>
        <begin position="519"/>
        <end position="539"/>
    </location>
</feature>
<protein>
    <recommendedName>
        <fullName evidence="7">Filament-like plant protein 4</fullName>
    </recommendedName>
</protein>
<dbReference type="InterPro" id="IPR008587">
    <property type="entry name" value="FPP_plant"/>
</dbReference>
<evidence type="ECO:0000256" key="1">
    <source>
        <dbReference type="ARBA" id="ARBA00005921"/>
    </source>
</evidence>
<feature type="region of interest" description="Disordered" evidence="4">
    <location>
        <begin position="327"/>
        <end position="352"/>
    </location>
</feature>
<proteinExistence type="inferred from homology"/>
<feature type="region of interest" description="Disordered" evidence="4">
    <location>
        <begin position="508"/>
        <end position="539"/>
    </location>
</feature>
<feature type="coiled-coil region" evidence="3">
    <location>
        <begin position="882"/>
        <end position="970"/>
    </location>
</feature>
<gene>
    <name evidence="5" type="ORF">ACJRO7_035853</name>
</gene>
<sequence length="994" mass="111032">MDRRGWPWKKKSSDKNLPDKAVAPSDPAITLSKAASLGHEDYVKVSYVQISVDSYKHLTGLEGHVTTLESQVTTLESQVRGLNEKLSAAYVEISSKENLVKQHAKVAEEAVSGWEKADAEASALRQQLESTMLLKLTAEDRASHLDGALKECMRQIRNVKEESERNLQEVIRTKAKQWDDMKLGLEAKVAELDSRLLQATAENAALSRSLQDHIDTILSVNEEKSQANLEIEVLKRDIELYEKDMNSLKYELHMVSKELDIRNQEKNMNMKSAEALNQQHLEDVKKNSKLEAECQRLRGLVRKKLPGPAALAQMKLEVGSSGRISSEPWLRKSKARNPSPRLPHEPEISFDHPQQCYKEPDFLSKHLLATEEESKMLKETLAARNSELQALRNMCAKTVGRLKSLEAQIQAGELKQTPESSMGLDIEDFSSQIASTLPSASSTCEDGIEEEGSSSESWGLHICSMSQLTKIIDKSDERSHESDRRLMDDFLEMEKLACSSDDICVSSSTIRNTDSSGKANKERVAPADTTKSKDLSVLPKEDTGINSLLNQDVPYPSPPTRQLHREDPQLPNLLSKIGMIIESHAPDVDVGKVLLDIKHAVQIPDSPLLHSIGPISKEVHRSDRYGQHPTAEDTVKTAETVTSVILGSPKTSNENMRKQNLEKAVSQIHKFVFSLGKEAAFCQDFSSYGHGLEEMIQSFSKSVENLACNNLTLADFVIELSDIVGKASELKSGIISYTGHEGDNSDGECIDKVALLEGKVVKETLSGDTYTDECGNIPPTSNIEDYSEGFQEENMGSRIGSKVAPYKYSKEDVNHFKSEKSDLVSGIARCTDLETTKLHLLEKEKLLTGLKLQLDSCKNSHSLAEVQLKCMTESYKSLEMRACDLEDEVKLLRDKIKKLEEELAEEKHHHQETQARCEDLQQKIKRKENCTTCSSSAVDLDTKSRQEKEIATASQKLAECQETIHLLSKQLTALQPHRESKVSQFDEKQKEESL</sequence>
<feature type="compositionally biased region" description="Basic and acidic residues" evidence="4">
    <location>
        <begin position="976"/>
        <end position="994"/>
    </location>
</feature>
<evidence type="ECO:0000313" key="5">
    <source>
        <dbReference type="EMBL" id="KAL3723749.1"/>
    </source>
</evidence>
<dbReference type="EMBL" id="JBJKBG010000009">
    <property type="protein sequence ID" value="KAL3723749.1"/>
    <property type="molecule type" value="Genomic_DNA"/>
</dbReference>
<dbReference type="PANTHER" id="PTHR31580">
    <property type="entry name" value="FILAMENT-LIKE PLANT PROTEIN 4"/>
    <property type="match status" value="1"/>
</dbReference>
<evidence type="ECO:0008006" key="7">
    <source>
        <dbReference type="Google" id="ProtNLM"/>
    </source>
</evidence>
<evidence type="ECO:0000313" key="6">
    <source>
        <dbReference type="Proteomes" id="UP001634007"/>
    </source>
</evidence>
<feature type="compositionally biased region" description="Polar residues" evidence="4">
    <location>
        <begin position="508"/>
        <end position="518"/>
    </location>
</feature>
<keyword evidence="6" id="KW-1185">Reference proteome</keyword>